<dbReference type="InterPro" id="IPR005331">
    <property type="entry name" value="Sulfotransferase"/>
</dbReference>
<proteinExistence type="predicted"/>
<organism evidence="1 2">
    <name type="scientific">Amphritea atlantica</name>
    <dbReference type="NCBI Taxonomy" id="355243"/>
    <lineage>
        <taxon>Bacteria</taxon>
        <taxon>Pseudomonadati</taxon>
        <taxon>Pseudomonadota</taxon>
        <taxon>Gammaproteobacteria</taxon>
        <taxon>Oceanospirillales</taxon>
        <taxon>Oceanospirillaceae</taxon>
        <taxon>Amphritea</taxon>
    </lineage>
</organism>
<name>A0ABY5H0I7_9GAMM</name>
<accession>A0ABY5H0I7</accession>
<gene>
    <name evidence="1" type="ORF">KDX31_20720</name>
</gene>
<dbReference type="Pfam" id="PF03567">
    <property type="entry name" value="Sulfotransfer_2"/>
    <property type="match status" value="1"/>
</dbReference>
<dbReference type="EMBL" id="CP073345">
    <property type="protein sequence ID" value="UTW05544.1"/>
    <property type="molecule type" value="Genomic_DNA"/>
</dbReference>
<protein>
    <submittedName>
        <fullName evidence="1">Sulfotransferase family 2 domain-containing protein</fullName>
    </submittedName>
</protein>
<geneLocation type="plasmid" evidence="1 2">
    <name>unnamed</name>
</geneLocation>
<dbReference type="Gene3D" id="3.40.50.300">
    <property type="entry name" value="P-loop containing nucleotide triphosphate hydrolases"/>
    <property type="match status" value="1"/>
</dbReference>
<sequence>MIVLDENKICFVSVPKNGTHTVYNHLERRSGRRVGKYHEFRWWKIPRYLFALKRYKTVMVWRDPVDRAVSLYKDIVLREHQEKRKVVSRESQEIHHKIAEMCDSFSEFVDYLCEDDESVSNYLFKSQEWWVKKTSPDLIIKIENLNSYLYELTGEYPSIEHQSIDLDTSSIVITDKDRFGILNKWAKNDFFKSL</sequence>
<evidence type="ECO:0000313" key="2">
    <source>
        <dbReference type="Proteomes" id="UP001059950"/>
    </source>
</evidence>
<keyword evidence="2" id="KW-1185">Reference proteome</keyword>
<reference evidence="1" key="1">
    <citation type="submission" date="2021-04" db="EMBL/GenBank/DDBJ databases">
        <title>Oceanospirillales bacteria with DddD are important DMSP degraders in coastal seawater.</title>
        <authorList>
            <person name="Liu J."/>
        </authorList>
    </citation>
    <scope>NUCLEOTIDE SEQUENCE</scope>
    <source>
        <strain evidence="1">GY6</strain>
        <plasmid evidence="1">unnamed</plasmid>
    </source>
</reference>
<evidence type="ECO:0000313" key="1">
    <source>
        <dbReference type="EMBL" id="UTW05544.1"/>
    </source>
</evidence>
<dbReference type="SUPFAM" id="SSF52540">
    <property type="entry name" value="P-loop containing nucleoside triphosphate hydrolases"/>
    <property type="match status" value="1"/>
</dbReference>
<dbReference type="Proteomes" id="UP001059950">
    <property type="component" value="Plasmid unnamed"/>
</dbReference>
<keyword evidence="1" id="KW-0614">Plasmid</keyword>
<dbReference type="InterPro" id="IPR027417">
    <property type="entry name" value="P-loop_NTPase"/>
</dbReference>